<dbReference type="PANTHER" id="PTHR21210:SF0">
    <property type="entry name" value="TRNA (URACIL-O(2)-)-METHYLTRANSFERASE-RELATED"/>
    <property type="match status" value="1"/>
</dbReference>
<dbReference type="SUPFAM" id="SSF53335">
    <property type="entry name" value="S-adenosyl-L-methionine-dependent methyltransferases"/>
    <property type="match status" value="1"/>
</dbReference>
<evidence type="ECO:0000256" key="7">
    <source>
        <dbReference type="ARBA" id="ARBA00022691"/>
    </source>
</evidence>
<keyword evidence="4 10" id="KW-0963">Cytoplasm</keyword>
<dbReference type="InterPro" id="IPR011671">
    <property type="entry name" value="tRNA_uracil_MeTrfase"/>
</dbReference>
<reference evidence="12" key="1">
    <citation type="submission" date="2011-05" db="EMBL/GenBank/DDBJ databases">
        <authorList>
            <person name="Richards S.R."/>
            <person name="Qu J."/>
            <person name="Jiang H."/>
            <person name="Jhangiani S.N."/>
            <person name="Agravi P."/>
            <person name="Goodspeed R."/>
            <person name="Gross S."/>
            <person name="Mandapat C."/>
            <person name="Jackson L."/>
            <person name="Mathew T."/>
            <person name="Pu L."/>
            <person name="Thornton R."/>
            <person name="Saada N."/>
            <person name="Wilczek-Boney K.B."/>
            <person name="Lee S."/>
            <person name="Kovar C."/>
            <person name="Wu Y."/>
            <person name="Scherer S.E."/>
            <person name="Worley K.C."/>
            <person name="Muzny D.M."/>
            <person name="Gibbs R."/>
        </authorList>
    </citation>
    <scope>NUCLEOTIDE SEQUENCE</scope>
    <source>
        <strain evidence="12">Brora</strain>
    </source>
</reference>
<evidence type="ECO:0000256" key="9">
    <source>
        <dbReference type="ARBA" id="ARBA00047957"/>
    </source>
</evidence>
<evidence type="ECO:0000256" key="5">
    <source>
        <dbReference type="ARBA" id="ARBA00022603"/>
    </source>
</evidence>
<dbReference type="GO" id="GO:0030488">
    <property type="term" value="P:tRNA methylation"/>
    <property type="evidence" value="ECO:0007669"/>
    <property type="project" value="UniProtKB-UniRule"/>
</dbReference>
<dbReference type="EMBL" id="AFFK01020018">
    <property type="status" value="NOT_ANNOTATED_CDS"/>
    <property type="molecule type" value="Genomic_DNA"/>
</dbReference>
<dbReference type="OMA" id="CFFKLHH"/>
<dbReference type="InterPro" id="IPR029063">
    <property type="entry name" value="SAM-dependent_MTases_sf"/>
</dbReference>
<protein>
    <recommendedName>
        <fullName evidence="10">tRNA (uracil-O(2)-)-methyltransferase</fullName>
        <ecNumber evidence="10">2.1.1.211</ecNumber>
    </recommendedName>
</protein>
<dbReference type="EC" id="2.1.1.211" evidence="10"/>
<dbReference type="HOGENOM" id="CLU_021025_1_0_1"/>
<dbReference type="eggNOG" id="KOG3790">
    <property type="taxonomic scope" value="Eukaryota"/>
</dbReference>
<dbReference type="EnsemblMetazoa" id="SMAR005756-RA">
    <property type="protein sequence ID" value="SMAR005756-PA"/>
    <property type="gene ID" value="SMAR005756"/>
</dbReference>
<comment type="catalytic activity">
    <reaction evidence="9 10">
        <text>uridine(44) in tRNA(Ser) + S-adenosyl-L-methionine = 2'-O-methyluridine(44) in tRNA(Ser) + S-adenosyl-L-homocysteine + H(+)</text>
        <dbReference type="Rhea" id="RHEA:43100"/>
        <dbReference type="Rhea" id="RHEA-COMP:10339"/>
        <dbReference type="Rhea" id="RHEA-COMP:10340"/>
        <dbReference type="ChEBI" id="CHEBI:15378"/>
        <dbReference type="ChEBI" id="CHEBI:57856"/>
        <dbReference type="ChEBI" id="CHEBI:59789"/>
        <dbReference type="ChEBI" id="CHEBI:65315"/>
        <dbReference type="ChEBI" id="CHEBI:74478"/>
        <dbReference type="EC" id="2.1.1.211"/>
    </reaction>
</comment>
<reference evidence="11" key="2">
    <citation type="submission" date="2015-02" db="UniProtKB">
        <authorList>
            <consortium name="EnsemblMetazoa"/>
        </authorList>
    </citation>
    <scope>IDENTIFICATION</scope>
</reference>
<dbReference type="GO" id="GO:0141101">
    <property type="term" value="F:tRNA(Ser) (uridine(44)-2'-O-)-methyltransferase activity"/>
    <property type="evidence" value="ECO:0007669"/>
    <property type="project" value="UniProtKB-EC"/>
</dbReference>
<dbReference type="Pfam" id="PF07757">
    <property type="entry name" value="AdoMet_MTase"/>
    <property type="match status" value="1"/>
</dbReference>
<keyword evidence="8 10" id="KW-0819">tRNA processing</keyword>
<keyword evidence="6 10" id="KW-0808">Transferase</keyword>
<dbReference type="AlphaFoldDB" id="T1IX25"/>
<comment type="function">
    <text evidence="10">Adenosyl-L-methionine (AdoMet)-dependent tRNA (uracil-O(2)-)-methyltransferase.</text>
</comment>
<dbReference type="GO" id="GO:0005737">
    <property type="term" value="C:cytoplasm"/>
    <property type="evidence" value="ECO:0007669"/>
    <property type="project" value="UniProtKB-SubCell"/>
</dbReference>
<dbReference type="PANTHER" id="PTHR21210">
    <property type="entry name" value="TRNA (URACIL-O(2)-)-METHYLTRANSFERASE-RELATED"/>
    <property type="match status" value="1"/>
</dbReference>
<proteinExistence type="inferred from homology"/>
<sequence length="596" mass="69218">MAWILCSKDIISTGLDEFLLGVDVWIEKPYIINRRLSCSCLTWQSTFHTKPVDIQQLKDHINNKPQKEDLYIQLLTEYFENNTEDNLEIDIQLRKLIPKQTDRHSNIYIIICIDRSNGSILSFPIEGENENHIIPPQTVKWSIEIGNENHFCLWVDTGSESEEILLQHPSINWLKLTLFPRVKTWCENKPLINSMPTLKYVSADRYSALYTELKQKYGPDLNWTERSDPKKYVYEDIAIAAYLLIIWEDEKEEKKLESKQSFIDFGCGNGLLVYLLTKEGHTGLGIDLRKRKIWDIYDCPLQLEVTAVDPTANTIYPNYDWFIGNHSDELTPWIPVMAAKTSYKTNFFLLPCCFHDFDRKFQRTTSSKCQYSSYLEYVEEVIDVCGFKKQKDRLRIPSTKRICYLGMNRNYEESEMAVVNERIDAFIKSRSSKRCEVTSVEDSSVNFVPRCAVEPVLNCTQLDRNFINEVVHLLFNHLLNCDENLVVTSNEDGNTKFWRAGGERSVLDLALLLGKTKLFELKSQCGGLQTLIRNHSHIFQVLSGSVSIRNYTQSVTRPPNKKQKLVKQSTIKRRPCWFLENHPDGCILTSEMCSFK</sequence>
<dbReference type="STRING" id="126957.T1IX25"/>
<evidence type="ECO:0000256" key="10">
    <source>
        <dbReference type="RuleBase" id="RU368004"/>
    </source>
</evidence>
<comment type="function">
    <text evidence="1">Probable adenosyl-L-methionine (AdoMet)-dependent tRNA (uracil-O(2)-)-methyltransferase.</text>
</comment>
<keyword evidence="12" id="KW-1185">Reference proteome</keyword>
<evidence type="ECO:0000256" key="3">
    <source>
        <dbReference type="ARBA" id="ARBA00009056"/>
    </source>
</evidence>
<dbReference type="PhylomeDB" id="T1IX25"/>
<keyword evidence="5 10" id="KW-0489">Methyltransferase</keyword>
<organism evidence="11 12">
    <name type="scientific">Strigamia maritima</name>
    <name type="common">European centipede</name>
    <name type="synonym">Geophilus maritimus</name>
    <dbReference type="NCBI Taxonomy" id="126957"/>
    <lineage>
        <taxon>Eukaryota</taxon>
        <taxon>Metazoa</taxon>
        <taxon>Ecdysozoa</taxon>
        <taxon>Arthropoda</taxon>
        <taxon>Myriapoda</taxon>
        <taxon>Chilopoda</taxon>
        <taxon>Pleurostigmophora</taxon>
        <taxon>Geophilomorpha</taxon>
        <taxon>Linotaeniidae</taxon>
        <taxon>Strigamia</taxon>
    </lineage>
</organism>
<comment type="subcellular location">
    <subcellularLocation>
        <location evidence="2 10">Cytoplasm</location>
    </subcellularLocation>
</comment>
<name>T1IX25_STRMM</name>
<evidence type="ECO:0000256" key="8">
    <source>
        <dbReference type="ARBA" id="ARBA00022694"/>
    </source>
</evidence>
<accession>T1IX25</accession>
<evidence type="ECO:0000256" key="1">
    <source>
        <dbReference type="ARBA" id="ARBA00002778"/>
    </source>
</evidence>
<evidence type="ECO:0000256" key="2">
    <source>
        <dbReference type="ARBA" id="ARBA00004496"/>
    </source>
</evidence>
<evidence type="ECO:0000313" key="12">
    <source>
        <dbReference type="Proteomes" id="UP000014500"/>
    </source>
</evidence>
<keyword evidence="7 10" id="KW-0949">S-adenosyl-L-methionine</keyword>
<evidence type="ECO:0000313" key="11">
    <source>
        <dbReference type="EnsemblMetazoa" id="SMAR005756-PA"/>
    </source>
</evidence>
<comment type="similarity">
    <text evidence="3 10">Belongs to the TRM44 family.</text>
</comment>
<evidence type="ECO:0000256" key="4">
    <source>
        <dbReference type="ARBA" id="ARBA00022490"/>
    </source>
</evidence>
<evidence type="ECO:0000256" key="6">
    <source>
        <dbReference type="ARBA" id="ARBA00022679"/>
    </source>
</evidence>
<dbReference type="Proteomes" id="UP000014500">
    <property type="component" value="Unassembled WGS sequence"/>
</dbReference>